<gene>
    <name evidence="2" type="ORF">MKZ38_005542</name>
</gene>
<feature type="compositionally biased region" description="Polar residues" evidence="1">
    <location>
        <begin position="137"/>
        <end position="149"/>
    </location>
</feature>
<dbReference type="EMBL" id="JAKWBI020000331">
    <property type="protein sequence ID" value="KAJ2896454.1"/>
    <property type="molecule type" value="Genomic_DNA"/>
</dbReference>
<dbReference type="Proteomes" id="UP001201980">
    <property type="component" value="Unassembled WGS sequence"/>
</dbReference>
<reference evidence="2" key="1">
    <citation type="submission" date="2022-07" db="EMBL/GenBank/DDBJ databases">
        <title>Draft genome sequence of Zalerion maritima ATCC 34329, a (micro)plastics degrading marine fungus.</title>
        <authorList>
            <person name="Paco A."/>
            <person name="Goncalves M.F.M."/>
            <person name="Rocha-Santos T.A.P."/>
            <person name="Alves A."/>
        </authorList>
    </citation>
    <scope>NUCLEOTIDE SEQUENCE</scope>
    <source>
        <strain evidence="2">ATCC 34329</strain>
    </source>
</reference>
<protein>
    <submittedName>
        <fullName evidence="2">Uncharacterized protein</fullName>
    </submittedName>
</protein>
<accession>A0AAD5RQS3</accession>
<evidence type="ECO:0000256" key="1">
    <source>
        <dbReference type="SAM" id="MobiDB-lite"/>
    </source>
</evidence>
<feature type="region of interest" description="Disordered" evidence="1">
    <location>
        <begin position="130"/>
        <end position="172"/>
    </location>
</feature>
<evidence type="ECO:0000313" key="2">
    <source>
        <dbReference type="EMBL" id="KAJ2896454.1"/>
    </source>
</evidence>
<dbReference type="AlphaFoldDB" id="A0AAD5RQS3"/>
<organism evidence="2 3">
    <name type="scientific">Zalerion maritima</name>
    <dbReference type="NCBI Taxonomy" id="339359"/>
    <lineage>
        <taxon>Eukaryota</taxon>
        <taxon>Fungi</taxon>
        <taxon>Dikarya</taxon>
        <taxon>Ascomycota</taxon>
        <taxon>Pezizomycotina</taxon>
        <taxon>Sordariomycetes</taxon>
        <taxon>Lulworthiomycetidae</taxon>
        <taxon>Lulworthiales</taxon>
        <taxon>Lulworthiaceae</taxon>
        <taxon>Zalerion</taxon>
    </lineage>
</organism>
<evidence type="ECO:0000313" key="3">
    <source>
        <dbReference type="Proteomes" id="UP001201980"/>
    </source>
</evidence>
<name>A0AAD5RQS3_9PEZI</name>
<sequence length="227" mass="25763">MVHENRLRLPQLLIPGKVTHEVFMVHLQPYLSRHLAREADTLNAFEGILSGLLGGPGQHFWGIPCVFFNEIVFWHNKARTSGERRPEVPSWSWTGRNLQGELEIITRLRHDGIHAKDLATTLPNFHKCNPDHVVQGVQKNGNRSSQANRQPKGAESLSDQDKKEIQTLSQSSSSPELKRMIFFRTSTLETKDLHGFLTAEYFQSKTTRPVHIAQYPIGLLQLQASIS</sequence>
<keyword evidence="3" id="KW-1185">Reference proteome</keyword>
<proteinExistence type="predicted"/>
<comment type="caution">
    <text evidence="2">The sequence shown here is derived from an EMBL/GenBank/DDBJ whole genome shotgun (WGS) entry which is preliminary data.</text>
</comment>